<dbReference type="InParanoid" id="A2FGB9"/>
<evidence type="ECO:0000259" key="3">
    <source>
        <dbReference type="Pfam" id="PF01849"/>
    </source>
</evidence>
<dbReference type="VEuPathDB" id="TrichDB:TVAGG3_0623180"/>
<dbReference type="InterPro" id="IPR039370">
    <property type="entry name" value="BTF3"/>
</dbReference>
<feature type="region of interest" description="Disordered" evidence="2">
    <location>
        <begin position="104"/>
        <end position="131"/>
    </location>
</feature>
<feature type="compositionally biased region" description="Basic and acidic residues" evidence="2">
    <location>
        <begin position="105"/>
        <end position="114"/>
    </location>
</feature>
<feature type="domain" description="NAC-A/B" evidence="3">
    <location>
        <begin position="32"/>
        <end position="87"/>
    </location>
</feature>
<reference evidence="4" key="1">
    <citation type="submission" date="2006-10" db="EMBL/GenBank/DDBJ databases">
        <authorList>
            <person name="Amadeo P."/>
            <person name="Zhao Q."/>
            <person name="Wortman J."/>
            <person name="Fraser-Liggett C."/>
            <person name="Carlton J."/>
        </authorList>
    </citation>
    <scope>NUCLEOTIDE SEQUENCE</scope>
    <source>
        <strain evidence="4">G3</strain>
    </source>
</reference>
<dbReference type="OrthoDB" id="8033832at2759"/>
<comment type="similarity">
    <text evidence="1">Belongs to the NAC-beta family.</text>
</comment>
<dbReference type="GO" id="GO:0005854">
    <property type="term" value="C:nascent polypeptide-associated complex"/>
    <property type="evidence" value="ECO:0000318"/>
    <property type="project" value="GO_Central"/>
</dbReference>
<sequence length="131" mass="14292">MSGKGLGAQVGGKGSWRRKVKKAPTGSQNADKLWLAAQRQGCRDIGEIDSASMIIAGQEKGLQFTKPELAIDMRANTYVLRGKPEEKPLVDLLQNLLAGMGVQAKKPEEAKEELGNVENVDFSKPEEEKKE</sequence>
<reference evidence="4" key="2">
    <citation type="journal article" date="2007" name="Science">
        <title>Draft genome sequence of the sexually transmitted pathogen Trichomonas vaginalis.</title>
        <authorList>
            <person name="Carlton J.M."/>
            <person name="Hirt R.P."/>
            <person name="Silva J.C."/>
            <person name="Delcher A.L."/>
            <person name="Schatz M."/>
            <person name="Zhao Q."/>
            <person name="Wortman J.R."/>
            <person name="Bidwell S.L."/>
            <person name="Alsmark U.C.M."/>
            <person name="Besteiro S."/>
            <person name="Sicheritz-Ponten T."/>
            <person name="Noel C.J."/>
            <person name="Dacks J.B."/>
            <person name="Foster P.G."/>
            <person name="Simillion C."/>
            <person name="Van de Peer Y."/>
            <person name="Miranda-Saavedra D."/>
            <person name="Barton G.J."/>
            <person name="Westrop G.D."/>
            <person name="Mueller S."/>
            <person name="Dessi D."/>
            <person name="Fiori P.L."/>
            <person name="Ren Q."/>
            <person name="Paulsen I."/>
            <person name="Zhang H."/>
            <person name="Bastida-Corcuera F.D."/>
            <person name="Simoes-Barbosa A."/>
            <person name="Brown M.T."/>
            <person name="Hayes R.D."/>
            <person name="Mukherjee M."/>
            <person name="Okumura C.Y."/>
            <person name="Schneider R."/>
            <person name="Smith A.J."/>
            <person name="Vanacova S."/>
            <person name="Villalvazo M."/>
            <person name="Haas B.J."/>
            <person name="Pertea M."/>
            <person name="Feldblyum T.V."/>
            <person name="Utterback T.R."/>
            <person name="Shu C.L."/>
            <person name="Osoegawa K."/>
            <person name="de Jong P.J."/>
            <person name="Hrdy I."/>
            <person name="Horvathova L."/>
            <person name="Zubacova Z."/>
            <person name="Dolezal P."/>
            <person name="Malik S.B."/>
            <person name="Logsdon J.M. Jr."/>
            <person name="Henze K."/>
            <person name="Gupta A."/>
            <person name="Wang C.C."/>
            <person name="Dunne R.L."/>
            <person name="Upcroft J.A."/>
            <person name="Upcroft P."/>
            <person name="White O."/>
            <person name="Salzberg S.L."/>
            <person name="Tang P."/>
            <person name="Chiu C.-H."/>
            <person name="Lee Y.-S."/>
            <person name="Embley T.M."/>
            <person name="Coombs G.H."/>
            <person name="Mottram J.C."/>
            <person name="Tachezy J."/>
            <person name="Fraser-Liggett C.M."/>
            <person name="Johnson P.J."/>
        </authorList>
    </citation>
    <scope>NUCLEOTIDE SEQUENCE [LARGE SCALE GENOMIC DNA]</scope>
    <source>
        <strain evidence="4">G3</strain>
    </source>
</reference>
<dbReference type="EMBL" id="DS113776">
    <property type="protein sequence ID" value="EAX96065.1"/>
    <property type="molecule type" value="Genomic_DNA"/>
</dbReference>
<feature type="region of interest" description="Disordered" evidence="2">
    <location>
        <begin position="1"/>
        <end position="32"/>
    </location>
</feature>
<dbReference type="InterPro" id="IPR002715">
    <property type="entry name" value="Nas_poly-pep-assoc_cplx_dom"/>
</dbReference>
<dbReference type="GO" id="GO:0005829">
    <property type="term" value="C:cytosol"/>
    <property type="evidence" value="ECO:0000318"/>
    <property type="project" value="GO_Central"/>
</dbReference>
<feature type="compositionally biased region" description="Gly residues" evidence="2">
    <location>
        <begin position="1"/>
        <end position="14"/>
    </location>
</feature>
<dbReference type="Gene3D" id="2.20.70.30">
    <property type="entry name" value="Nascent polypeptide-associated complex domain"/>
    <property type="match status" value="1"/>
</dbReference>
<evidence type="ECO:0000256" key="2">
    <source>
        <dbReference type="SAM" id="MobiDB-lite"/>
    </source>
</evidence>
<dbReference type="Proteomes" id="UP000001542">
    <property type="component" value="Unassembled WGS sequence"/>
</dbReference>
<evidence type="ECO:0000313" key="4">
    <source>
        <dbReference type="EMBL" id="EAX96065.1"/>
    </source>
</evidence>
<dbReference type="VEuPathDB" id="TrichDB:TVAG_265540"/>
<dbReference type="PANTHER" id="PTHR10351">
    <property type="entry name" value="TRANSCRIPTION FACTOR BTF3 FAMILY MEMBER"/>
    <property type="match status" value="1"/>
</dbReference>
<proteinExistence type="inferred from homology"/>
<name>A2FGB9_TRIV3</name>
<dbReference type="KEGG" id="tva:4753831"/>
<protein>
    <submittedName>
        <fullName evidence="4">Transcription factor BTF3, putative</fullName>
    </submittedName>
</protein>
<feature type="compositionally biased region" description="Basic and acidic residues" evidence="2">
    <location>
        <begin position="121"/>
        <end position="131"/>
    </location>
</feature>
<dbReference type="InterPro" id="IPR038187">
    <property type="entry name" value="NAC_A/B_dom_sf"/>
</dbReference>
<dbReference type="SMR" id="A2FGB9"/>
<dbReference type="FunCoup" id="A2FGB9">
    <property type="interactions" value="894"/>
</dbReference>
<keyword evidence="5" id="KW-1185">Reference proteome</keyword>
<gene>
    <name evidence="4" type="ORF">TVAG_265540</name>
</gene>
<dbReference type="Pfam" id="PF01849">
    <property type="entry name" value="NAC"/>
    <property type="match status" value="1"/>
</dbReference>
<evidence type="ECO:0000313" key="5">
    <source>
        <dbReference type="Proteomes" id="UP000001542"/>
    </source>
</evidence>
<evidence type="ECO:0000256" key="1">
    <source>
        <dbReference type="ARBA" id="ARBA00005296"/>
    </source>
</evidence>
<organism evidence="4 5">
    <name type="scientific">Trichomonas vaginalis (strain ATCC PRA-98 / G3)</name>
    <dbReference type="NCBI Taxonomy" id="412133"/>
    <lineage>
        <taxon>Eukaryota</taxon>
        <taxon>Metamonada</taxon>
        <taxon>Parabasalia</taxon>
        <taxon>Trichomonadida</taxon>
        <taxon>Trichomonadidae</taxon>
        <taxon>Trichomonas</taxon>
    </lineage>
</organism>
<dbReference type="RefSeq" id="XP_001308995.1">
    <property type="nucleotide sequence ID" value="XM_001308994.1"/>
</dbReference>
<accession>A2FGB9</accession>
<dbReference type="AlphaFoldDB" id="A2FGB9"/>